<dbReference type="PANTHER" id="PTHR21180">
    <property type="entry name" value="ENDONUCLEASE/EXONUCLEASE/PHOSPHATASE FAMILY DOMAIN-CONTAINING PROTEIN 1"/>
    <property type="match status" value="1"/>
</dbReference>
<dbReference type="InterPro" id="IPR004509">
    <property type="entry name" value="Competence_ComEA_HhH"/>
</dbReference>
<evidence type="ECO:0000313" key="3">
    <source>
        <dbReference type="Proteomes" id="UP000243558"/>
    </source>
</evidence>
<organism evidence="2 3">
    <name type="scientific">Gallibacterium genomosp. 3</name>
    <dbReference type="NCBI Taxonomy" id="505345"/>
    <lineage>
        <taxon>Bacteria</taxon>
        <taxon>Pseudomonadati</taxon>
        <taxon>Pseudomonadota</taxon>
        <taxon>Gammaproteobacteria</taxon>
        <taxon>Pasteurellales</taxon>
        <taxon>Pasteurellaceae</taxon>
        <taxon>Gallibacterium</taxon>
    </lineage>
</organism>
<gene>
    <name evidence="2" type="ORF">QV01_05625</name>
</gene>
<dbReference type="PATRIC" id="fig|505345.7.peg.1120"/>
<dbReference type="Proteomes" id="UP000243558">
    <property type="component" value="Unassembled WGS sequence"/>
</dbReference>
<feature type="signal peptide" evidence="1">
    <location>
        <begin position="1"/>
        <end position="24"/>
    </location>
</feature>
<dbReference type="SUPFAM" id="SSF47781">
    <property type="entry name" value="RuvA domain 2-like"/>
    <property type="match status" value="1"/>
</dbReference>
<feature type="chain" id="PRO_5008358775" evidence="1">
    <location>
        <begin position="25"/>
        <end position="106"/>
    </location>
</feature>
<dbReference type="OrthoDB" id="7510573at2"/>
<accession>A0A1A7NRN8</accession>
<dbReference type="GO" id="GO:0015628">
    <property type="term" value="P:protein secretion by the type II secretion system"/>
    <property type="evidence" value="ECO:0007669"/>
    <property type="project" value="TreeGrafter"/>
</dbReference>
<dbReference type="Pfam" id="PF12836">
    <property type="entry name" value="HHH_3"/>
    <property type="match status" value="1"/>
</dbReference>
<dbReference type="EMBL" id="JTJM01000023">
    <property type="protein sequence ID" value="OBW92186.1"/>
    <property type="molecule type" value="Genomic_DNA"/>
</dbReference>
<comment type="caution">
    <text evidence="2">The sequence shown here is derived from an EMBL/GenBank/DDBJ whole genome shotgun (WGS) entry which is preliminary data.</text>
</comment>
<evidence type="ECO:0000256" key="1">
    <source>
        <dbReference type="SAM" id="SignalP"/>
    </source>
</evidence>
<keyword evidence="3" id="KW-1185">Reference proteome</keyword>
<proteinExistence type="predicted"/>
<dbReference type="InterPro" id="IPR010994">
    <property type="entry name" value="RuvA_2-like"/>
</dbReference>
<dbReference type="GO" id="GO:0015627">
    <property type="term" value="C:type II protein secretion system complex"/>
    <property type="evidence" value="ECO:0007669"/>
    <property type="project" value="TreeGrafter"/>
</dbReference>
<reference evidence="2 3" key="1">
    <citation type="submission" date="2014-11" db="EMBL/GenBank/DDBJ databases">
        <title>Pan-genome of Gallibacterium spp.</title>
        <authorList>
            <person name="Kudirkiene E."/>
            <person name="Bojesen A.M."/>
        </authorList>
    </citation>
    <scope>NUCLEOTIDE SEQUENCE [LARGE SCALE GENOMIC DNA]</scope>
    <source>
        <strain evidence="2 3">F151</strain>
    </source>
</reference>
<dbReference type="AlphaFoldDB" id="A0A1A7NRN8"/>
<keyword evidence="1" id="KW-0732">Signal</keyword>
<dbReference type="NCBIfam" id="TIGR00426">
    <property type="entry name" value="competence protein ComEA helix-hairpin-helix repeat region"/>
    <property type="match status" value="1"/>
</dbReference>
<dbReference type="PANTHER" id="PTHR21180:SF32">
    <property type="entry name" value="ENDONUCLEASE_EXONUCLEASE_PHOSPHATASE FAMILY DOMAIN-CONTAINING PROTEIN 1"/>
    <property type="match status" value="1"/>
</dbReference>
<sequence length="106" mass="11613">MKLKHLLFMICGSLSVLFTPFSMATTEATDQTQVEATVVQSDKVNLNTATAEQLQKGLVGIGAKKAQAIVEYRDQHGPFVALEQLTEVKGIGSAIFEKNKERMTIE</sequence>
<protein>
    <submittedName>
        <fullName evidence="2">Competence protein ComE</fullName>
    </submittedName>
</protein>
<dbReference type="Gene3D" id="1.10.150.280">
    <property type="entry name" value="AF1531-like domain"/>
    <property type="match status" value="1"/>
</dbReference>
<evidence type="ECO:0000313" key="2">
    <source>
        <dbReference type="EMBL" id="OBW92186.1"/>
    </source>
</evidence>
<dbReference type="RefSeq" id="WP_065239258.1">
    <property type="nucleotide sequence ID" value="NZ_JTJM01000023.1"/>
</dbReference>
<dbReference type="InterPro" id="IPR051675">
    <property type="entry name" value="Endo/Exo/Phosphatase_dom_1"/>
</dbReference>
<name>A0A1A7NRN8_9PAST</name>